<dbReference type="InterPro" id="IPR003593">
    <property type="entry name" value="AAA+_ATPase"/>
</dbReference>
<evidence type="ECO:0000313" key="6">
    <source>
        <dbReference type="EMBL" id="GIJ31614.1"/>
    </source>
</evidence>
<protein>
    <submittedName>
        <fullName evidence="6">ABC transporter ATP-binding protein</fullName>
    </submittedName>
</protein>
<dbReference type="InterPro" id="IPR017871">
    <property type="entry name" value="ABC_transporter-like_CS"/>
</dbReference>
<evidence type="ECO:0000256" key="4">
    <source>
        <dbReference type="SAM" id="MobiDB-lite"/>
    </source>
</evidence>
<dbReference type="PROSITE" id="PS50893">
    <property type="entry name" value="ABC_TRANSPORTER_2"/>
    <property type="match status" value="1"/>
</dbReference>
<dbReference type="GO" id="GO:0022857">
    <property type="term" value="F:transmembrane transporter activity"/>
    <property type="evidence" value="ECO:0007669"/>
    <property type="project" value="TreeGrafter"/>
</dbReference>
<keyword evidence="1" id="KW-0813">Transport</keyword>
<dbReference type="PANTHER" id="PTHR24220:SF685">
    <property type="entry name" value="ABC TRANSPORTER RELATED"/>
    <property type="match status" value="1"/>
</dbReference>
<keyword evidence="7" id="KW-1185">Reference proteome</keyword>
<dbReference type="SUPFAM" id="SSF52540">
    <property type="entry name" value="P-loop containing nucleoside triphosphate hydrolases"/>
    <property type="match status" value="1"/>
</dbReference>
<evidence type="ECO:0000256" key="3">
    <source>
        <dbReference type="ARBA" id="ARBA00022840"/>
    </source>
</evidence>
<accession>A0A9W5UNA8</accession>
<comment type="caution">
    <text evidence="6">The sequence shown here is derived from an EMBL/GenBank/DDBJ whole genome shotgun (WGS) entry which is preliminary data.</text>
</comment>
<reference evidence="6" key="1">
    <citation type="submission" date="2021-01" db="EMBL/GenBank/DDBJ databases">
        <title>Whole genome shotgun sequence of Verrucosispora sediminis NBRC 107745.</title>
        <authorList>
            <person name="Komaki H."/>
            <person name="Tamura T."/>
        </authorList>
    </citation>
    <scope>NUCLEOTIDE SEQUENCE</scope>
    <source>
        <strain evidence="6">NBRC 107745</strain>
    </source>
</reference>
<sequence>MRAGQATTRARLVGRTTTRGRLDIGTTRTEDGLSSTPLSLPKPSERAPEFGRDALIVCENLVRIYQTGSIEVQALQGLDLTVESGELVAVVGASGSGKSTLLSILAGVDAPTAGRVRVDRWNLLAMSRADRVNYRRHTVGFVRQQTASNLIPYLTAREMVDLPMTAARTAKVERRERAAELLDSLGVADCADRRPGQLSGGQQMRVAIAVALANQPRVLLADEPTGELDAATSAEVFAVLREVNRRYGVTVVVVTHDPEVSGQVERTVAIRDGRTSSEVLRRTTTDARGDTHTIAEEYAVMDRAGRVQVPRDFRQALALTRRVRLALEPDHITIRPDAGNGE</sequence>
<gene>
    <name evidence="6" type="ORF">Vse01_07620</name>
</gene>
<name>A0A9W5UNA8_9ACTN</name>
<dbReference type="CDD" id="cd03255">
    <property type="entry name" value="ABC_MJ0796_LolCDE_FtsE"/>
    <property type="match status" value="1"/>
</dbReference>
<dbReference type="SMART" id="SM00382">
    <property type="entry name" value="AAA"/>
    <property type="match status" value="1"/>
</dbReference>
<proteinExistence type="predicted"/>
<dbReference type="Pfam" id="PF00005">
    <property type="entry name" value="ABC_tran"/>
    <property type="match status" value="1"/>
</dbReference>
<dbReference type="EMBL" id="BOPD01000006">
    <property type="protein sequence ID" value="GIJ31614.1"/>
    <property type="molecule type" value="Genomic_DNA"/>
</dbReference>
<organism evidence="6 7">
    <name type="scientific">Micromonospora sediminimaris</name>
    <dbReference type="NCBI Taxonomy" id="547162"/>
    <lineage>
        <taxon>Bacteria</taxon>
        <taxon>Bacillati</taxon>
        <taxon>Actinomycetota</taxon>
        <taxon>Actinomycetes</taxon>
        <taxon>Micromonosporales</taxon>
        <taxon>Micromonosporaceae</taxon>
        <taxon>Micromonospora</taxon>
    </lineage>
</organism>
<dbReference type="InterPro" id="IPR027417">
    <property type="entry name" value="P-loop_NTPase"/>
</dbReference>
<keyword evidence="3 6" id="KW-0067">ATP-binding</keyword>
<evidence type="ECO:0000256" key="2">
    <source>
        <dbReference type="ARBA" id="ARBA00022741"/>
    </source>
</evidence>
<feature type="region of interest" description="Disordered" evidence="4">
    <location>
        <begin position="1"/>
        <end position="46"/>
    </location>
</feature>
<dbReference type="GO" id="GO:0005886">
    <property type="term" value="C:plasma membrane"/>
    <property type="evidence" value="ECO:0007669"/>
    <property type="project" value="TreeGrafter"/>
</dbReference>
<dbReference type="Proteomes" id="UP000607311">
    <property type="component" value="Unassembled WGS sequence"/>
</dbReference>
<dbReference type="InterPro" id="IPR017911">
    <property type="entry name" value="MacB-like_ATP-bd"/>
</dbReference>
<dbReference type="Gene3D" id="3.40.50.300">
    <property type="entry name" value="P-loop containing nucleotide triphosphate hydrolases"/>
    <property type="match status" value="1"/>
</dbReference>
<evidence type="ECO:0000256" key="1">
    <source>
        <dbReference type="ARBA" id="ARBA00022448"/>
    </source>
</evidence>
<dbReference type="AlphaFoldDB" id="A0A9W5UNA8"/>
<feature type="compositionally biased region" description="Low complexity" evidence="4">
    <location>
        <begin position="1"/>
        <end position="19"/>
    </location>
</feature>
<dbReference type="PROSITE" id="PS00211">
    <property type="entry name" value="ABC_TRANSPORTER_1"/>
    <property type="match status" value="1"/>
</dbReference>
<feature type="domain" description="ABC transporter" evidence="5">
    <location>
        <begin position="56"/>
        <end position="297"/>
    </location>
</feature>
<dbReference type="InterPro" id="IPR003439">
    <property type="entry name" value="ABC_transporter-like_ATP-bd"/>
</dbReference>
<dbReference type="PANTHER" id="PTHR24220">
    <property type="entry name" value="IMPORT ATP-BINDING PROTEIN"/>
    <property type="match status" value="1"/>
</dbReference>
<feature type="compositionally biased region" description="Low complexity" evidence="4">
    <location>
        <begin position="33"/>
        <end position="42"/>
    </location>
</feature>
<keyword evidence="2" id="KW-0547">Nucleotide-binding</keyword>
<dbReference type="GO" id="GO:0016887">
    <property type="term" value="F:ATP hydrolysis activity"/>
    <property type="evidence" value="ECO:0007669"/>
    <property type="project" value="InterPro"/>
</dbReference>
<evidence type="ECO:0000313" key="7">
    <source>
        <dbReference type="Proteomes" id="UP000607311"/>
    </source>
</evidence>
<dbReference type="GO" id="GO:0005524">
    <property type="term" value="F:ATP binding"/>
    <property type="evidence" value="ECO:0007669"/>
    <property type="project" value="UniProtKB-KW"/>
</dbReference>
<dbReference type="InterPro" id="IPR015854">
    <property type="entry name" value="ABC_transpr_LolD-like"/>
</dbReference>
<evidence type="ECO:0000259" key="5">
    <source>
        <dbReference type="PROSITE" id="PS50893"/>
    </source>
</evidence>